<evidence type="ECO:0000256" key="2">
    <source>
        <dbReference type="ARBA" id="ARBA00010952"/>
    </source>
</evidence>
<evidence type="ECO:0000256" key="1">
    <source>
        <dbReference type="ARBA" id="ARBA00004613"/>
    </source>
</evidence>
<dbReference type="Gene3D" id="2.20.130.20">
    <property type="match status" value="1"/>
</dbReference>
<reference evidence="12" key="1">
    <citation type="thesis" date="2020" institute="ProQuest LLC" country="789 East Eisenhower Parkway, Ann Arbor, MI, USA">
        <title>Comparative Genomics and Chromosome Evolution.</title>
        <authorList>
            <person name="Mudd A.B."/>
        </authorList>
    </citation>
    <scope>NUCLEOTIDE SEQUENCE</scope>
    <source>
        <strain evidence="12">Female2</strain>
        <tissue evidence="12">Blood</tissue>
    </source>
</reference>
<keyword evidence="4" id="KW-0646">Protease inhibitor</keyword>
<dbReference type="FunFam" id="1.50.10.20:FF:000001">
    <property type="entry name" value="CD109 isoform 1"/>
    <property type="match status" value="1"/>
</dbReference>
<dbReference type="InterPro" id="IPR014756">
    <property type="entry name" value="Ig_E-set"/>
</dbReference>
<sequence>MPQIVYLLLYFINLENPSFLTGVELSATGRTTISAQLTNVEFIDTDSTYKPGITFSGKVKVVDASNNPIPHQIIYLTSIEGKINETLVSDNKGEASFTVENTTSWEGSIFLTAATEKEHVSVYKEGLITPYYSSGSLRLSPFYSRSKSFLKVHSLQGELPCEGHREAQLEYIIQRSELEKDAMTMELHYLVASKGTIEESGTVEVPIKSEGEVLRGEVSIKLTLNADVSPSLRALAYILLPTGEMVADSATFKLQRCFSNKVSVGFSPDEVLPGSDVSLKLRQCRVPLCLRCGGPECGVHSLFPYPEYGGYDYRVQDTEDHCSFFPYPRQPVLREKRRILPPFWFRHDEADVYSLFKEMRLKIVTSADIKKPLKSNRVVSATPIEIKEKVENMVTSESSPPETIRAYFPETWIWELQAVGDSGSTELHPTVPDTITDWNAGAFCMGPSGFAFQPFFVDLALPYSVVRGESFTLKASVFNYLKHCIKVRTTLQPSEDLEQEPCDDCQYTSCLCADESKTFYWNLKASKLGEVNITMRTEALNTKDLCDNEIPVVPKQGATDTLVKPLLVQPGGVLEDKSHSSLICIKEGEDHSEEISLKVPDNILKDSERAYMAVLGDLMGTAMQNLDRLLAMPYGCGEQNMVLFAPNIFILQYLENTHQLNQEIQSKAKTFLESGYQRELTYKHDDGSYSAFGKSDPKGNTWLTAFVVKSFSKARPYIFIDESHLNHSFTWLRDHQNDSGCFQSVGKLLNNAMKGGVDDEISLSTYVTMALLEASVSLEDPLIDNALSCLRKAAKDVSSVYTQALMAYTFALSGDTELRDMLMAKLEEKAVKMDGQLHWERKSATAPPDAPFWYRALSVEVELTSYVLLALLSSPKADLGKASEIVSWLSKQQNPYGGFSSTQDTVVALQALAKYAEATFSDKGDAKVTVTSKSGFKEEFHLDHTNRLLLQKASLPDVPGDYTVSASGNGVTVLRYNVPPPKSDATFSIRVKTTPEDCPQGSLTKFQIDISVEYTGPREVSNMVLIEVKMLSGFIPVKSSVKELEKKKLVQRSEIQTDMVNLYLNELGRDTLHLSLLVEQDFVVKDLKPATVKVSDYYETDEHAFAEYNFPCSP</sequence>
<proteinExistence type="inferred from homology"/>
<protein>
    <submittedName>
        <fullName evidence="12">Uncharacterized protein</fullName>
    </submittedName>
</protein>
<name>A0A8T2J073_9PIPI</name>
<feature type="non-terminal residue" evidence="12">
    <location>
        <position position="1"/>
    </location>
</feature>
<feature type="domain" description="Alpha-macroglobulin receptor-binding" evidence="11">
    <location>
        <begin position="1021"/>
        <end position="1108"/>
    </location>
</feature>
<dbReference type="Pfam" id="PF17789">
    <property type="entry name" value="MG4"/>
    <property type="match status" value="1"/>
</dbReference>
<dbReference type="SMART" id="SM01419">
    <property type="entry name" value="Thiol-ester_cl"/>
    <property type="match status" value="1"/>
</dbReference>
<gene>
    <name evidence="12" type="ORF">GDO86_013641</name>
</gene>
<dbReference type="InterPro" id="IPR009048">
    <property type="entry name" value="A-macroglobulin_rcpt-bd"/>
</dbReference>
<organism evidence="12 13">
    <name type="scientific">Hymenochirus boettgeri</name>
    <name type="common">Congo dwarf clawed frog</name>
    <dbReference type="NCBI Taxonomy" id="247094"/>
    <lineage>
        <taxon>Eukaryota</taxon>
        <taxon>Metazoa</taxon>
        <taxon>Chordata</taxon>
        <taxon>Craniata</taxon>
        <taxon>Vertebrata</taxon>
        <taxon>Euteleostomi</taxon>
        <taxon>Amphibia</taxon>
        <taxon>Batrachia</taxon>
        <taxon>Anura</taxon>
        <taxon>Pipoidea</taxon>
        <taxon>Pipidae</taxon>
        <taxon>Pipinae</taxon>
        <taxon>Hymenochirus</taxon>
    </lineage>
</organism>
<dbReference type="Pfam" id="PF00207">
    <property type="entry name" value="A2M"/>
    <property type="match status" value="1"/>
</dbReference>
<dbReference type="Proteomes" id="UP000812440">
    <property type="component" value="Chromosome 7"/>
</dbReference>
<dbReference type="InterPro" id="IPR050473">
    <property type="entry name" value="A2M/Complement_sys"/>
</dbReference>
<feature type="domain" description="Alpha-2-macroglobulin" evidence="10">
    <location>
        <begin position="411"/>
        <end position="491"/>
    </location>
</feature>
<dbReference type="PROSITE" id="PS00477">
    <property type="entry name" value="ALPHA_2_MACROGLOBULIN"/>
    <property type="match status" value="1"/>
</dbReference>
<dbReference type="SMART" id="SM01361">
    <property type="entry name" value="A2M_recep"/>
    <property type="match status" value="1"/>
</dbReference>
<keyword evidence="6" id="KW-0722">Serine protease inhibitor</keyword>
<keyword evidence="13" id="KW-1185">Reference proteome</keyword>
<dbReference type="Gene3D" id="2.60.120.1540">
    <property type="match status" value="1"/>
</dbReference>
<comment type="similarity">
    <text evidence="2">Belongs to the protease inhibitor I39 (alpha-2-macroglobulin) family.</text>
</comment>
<dbReference type="SUPFAM" id="SSF48239">
    <property type="entry name" value="Terpenoid cyclases/Protein prenyltransferases"/>
    <property type="match status" value="1"/>
</dbReference>
<dbReference type="Pfam" id="PF07703">
    <property type="entry name" value="A2M_BRD"/>
    <property type="match status" value="1"/>
</dbReference>
<dbReference type="InterPro" id="IPR001599">
    <property type="entry name" value="Macroglobln_a2"/>
</dbReference>
<dbReference type="PANTHER" id="PTHR11412">
    <property type="entry name" value="MACROGLOBULIN / COMPLEMENT"/>
    <property type="match status" value="1"/>
</dbReference>
<dbReference type="EMBL" id="JAACNH010000008">
    <property type="protein sequence ID" value="KAG8435776.1"/>
    <property type="molecule type" value="Genomic_DNA"/>
</dbReference>
<evidence type="ECO:0000256" key="4">
    <source>
        <dbReference type="ARBA" id="ARBA00022690"/>
    </source>
</evidence>
<comment type="subcellular location">
    <subcellularLocation>
        <location evidence="1">Secreted</location>
    </subcellularLocation>
</comment>
<keyword evidence="7" id="KW-1015">Disulfide bond</keyword>
<dbReference type="SMART" id="SM01360">
    <property type="entry name" value="A2M"/>
    <property type="match status" value="1"/>
</dbReference>
<dbReference type="InterPro" id="IPR036595">
    <property type="entry name" value="A-macroglobulin_rcpt-bd_sf"/>
</dbReference>
<evidence type="ECO:0000313" key="13">
    <source>
        <dbReference type="Proteomes" id="UP000812440"/>
    </source>
</evidence>
<dbReference type="InterPro" id="IPR047565">
    <property type="entry name" value="Alpha-macroglob_thiol-ester_cl"/>
</dbReference>
<evidence type="ECO:0000259" key="10">
    <source>
        <dbReference type="SMART" id="SM01360"/>
    </source>
</evidence>
<dbReference type="Pfam" id="PF07678">
    <property type="entry name" value="TED_complement"/>
    <property type="match status" value="1"/>
</dbReference>
<evidence type="ECO:0000313" key="12">
    <source>
        <dbReference type="EMBL" id="KAG8435776.1"/>
    </source>
</evidence>
<evidence type="ECO:0000259" key="11">
    <source>
        <dbReference type="SMART" id="SM01361"/>
    </source>
</evidence>
<dbReference type="Gene3D" id="2.60.40.690">
    <property type="entry name" value="Alpha-macroglobulin, receptor-binding domain"/>
    <property type="match status" value="1"/>
</dbReference>
<evidence type="ECO:0000256" key="8">
    <source>
        <dbReference type="ARBA" id="ARBA00023180"/>
    </source>
</evidence>
<dbReference type="InterPro" id="IPR040839">
    <property type="entry name" value="MG4"/>
</dbReference>
<dbReference type="Gene3D" id="2.60.40.10">
    <property type="entry name" value="Immunoglobulins"/>
    <property type="match status" value="2"/>
</dbReference>
<dbReference type="InterPro" id="IPR011626">
    <property type="entry name" value="Alpha-macroglobulin_TED"/>
</dbReference>
<dbReference type="SUPFAM" id="SSF81296">
    <property type="entry name" value="E set domains"/>
    <property type="match status" value="1"/>
</dbReference>
<comment type="caution">
    <text evidence="12">The sequence shown here is derived from an EMBL/GenBank/DDBJ whole genome shotgun (WGS) entry which is preliminary data.</text>
</comment>
<dbReference type="PANTHER" id="PTHR11412:SF184">
    <property type="entry name" value="ALPHA-2-MACROGLOBULIN"/>
    <property type="match status" value="1"/>
</dbReference>
<dbReference type="AlphaFoldDB" id="A0A8T2J073"/>
<evidence type="ECO:0000256" key="5">
    <source>
        <dbReference type="ARBA" id="ARBA00022729"/>
    </source>
</evidence>
<dbReference type="InterPro" id="IPR019742">
    <property type="entry name" value="MacrogloblnA2_CS"/>
</dbReference>
<dbReference type="OrthoDB" id="9998011at2759"/>
<dbReference type="Gene3D" id="2.60.40.1930">
    <property type="match status" value="1"/>
</dbReference>
<dbReference type="InterPro" id="IPR011625">
    <property type="entry name" value="A2M_N_BRD"/>
</dbReference>
<evidence type="ECO:0000259" key="9">
    <source>
        <dbReference type="SMART" id="SM01359"/>
    </source>
</evidence>
<accession>A0A8T2J073</accession>
<keyword evidence="5" id="KW-0732">Signal</keyword>
<dbReference type="Pfam" id="PF07677">
    <property type="entry name" value="A2M_recep"/>
    <property type="match status" value="1"/>
</dbReference>
<evidence type="ECO:0000256" key="3">
    <source>
        <dbReference type="ARBA" id="ARBA00022525"/>
    </source>
</evidence>
<keyword evidence="3" id="KW-0964">Secreted</keyword>
<dbReference type="SMART" id="SM01359">
    <property type="entry name" value="A2M_N_2"/>
    <property type="match status" value="1"/>
</dbReference>
<evidence type="ECO:0000256" key="6">
    <source>
        <dbReference type="ARBA" id="ARBA00022900"/>
    </source>
</evidence>
<dbReference type="InterPro" id="IPR041813">
    <property type="entry name" value="A2M_TED"/>
</dbReference>
<dbReference type="InterPro" id="IPR013783">
    <property type="entry name" value="Ig-like_fold"/>
</dbReference>
<dbReference type="Gene3D" id="1.50.10.20">
    <property type="match status" value="1"/>
</dbReference>
<dbReference type="GO" id="GO:0005615">
    <property type="term" value="C:extracellular space"/>
    <property type="evidence" value="ECO:0007669"/>
    <property type="project" value="InterPro"/>
</dbReference>
<feature type="domain" description="Alpha-2-macroglobulin bait region" evidence="9">
    <location>
        <begin position="150"/>
        <end position="286"/>
    </location>
</feature>
<dbReference type="InterPro" id="IPR008930">
    <property type="entry name" value="Terpenoid_cyclase/PrenylTrfase"/>
</dbReference>
<keyword evidence="8" id="KW-0325">Glycoprotein</keyword>
<evidence type="ECO:0000256" key="7">
    <source>
        <dbReference type="ARBA" id="ARBA00023157"/>
    </source>
</evidence>
<dbReference type="GO" id="GO:0004867">
    <property type="term" value="F:serine-type endopeptidase inhibitor activity"/>
    <property type="evidence" value="ECO:0007669"/>
    <property type="project" value="UniProtKB-KW"/>
</dbReference>
<dbReference type="SUPFAM" id="SSF49410">
    <property type="entry name" value="Alpha-macroglobulin receptor domain"/>
    <property type="match status" value="1"/>
</dbReference>
<dbReference type="CDD" id="cd02897">
    <property type="entry name" value="A2M_2"/>
    <property type="match status" value="1"/>
</dbReference>